<protein>
    <submittedName>
        <fullName evidence="1">Uncharacterized protein</fullName>
    </submittedName>
</protein>
<sequence>MCEQNYIFYFNDNTYIVFSLTPQQIIEVKNAIAVGRNFAMFEDTVIVLKDLRYFTKQKEQDAPESAVPDEMEQDVYEYLKILERGVKNGEKETTGGY</sequence>
<reference evidence="1" key="1">
    <citation type="submission" date="2020-04" db="EMBL/GenBank/DDBJ databases">
        <authorList>
            <person name="Chiriac C."/>
            <person name="Salcher M."/>
            <person name="Ghai R."/>
            <person name="Kavagutti S V."/>
        </authorList>
    </citation>
    <scope>NUCLEOTIDE SEQUENCE</scope>
</reference>
<dbReference type="EMBL" id="LR796426">
    <property type="protein sequence ID" value="CAB4144573.1"/>
    <property type="molecule type" value="Genomic_DNA"/>
</dbReference>
<organism evidence="1">
    <name type="scientific">uncultured Caudovirales phage</name>
    <dbReference type="NCBI Taxonomy" id="2100421"/>
    <lineage>
        <taxon>Viruses</taxon>
        <taxon>Duplodnaviria</taxon>
        <taxon>Heunggongvirae</taxon>
        <taxon>Uroviricota</taxon>
        <taxon>Caudoviricetes</taxon>
        <taxon>Peduoviridae</taxon>
        <taxon>Maltschvirus</taxon>
        <taxon>Maltschvirus maltsch</taxon>
    </lineage>
</organism>
<accession>A0A6J5MGT5</accession>
<gene>
    <name evidence="1" type="ORF">UFOVP453_46</name>
</gene>
<evidence type="ECO:0000313" key="1">
    <source>
        <dbReference type="EMBL" id="CAB4144573.1"/>
    </source>
</evidence>
<name>A0A6J5MGT5_9CAUD</name>
<proteinExistence type="predicted"/>